<dbReference type="GO" id="GO:0004930">
    <property type="term" value="F:G protein-coupled receptor activity"/>
    <property type="evidence" value="ECO:0007669"/>
    <property type="project" value="UniProtKB-KW"/>
</dbReference>
<feature type="transmembrane region" description="Helical" evidence="14">
    <location>
        <begin position="237"/>
        <end position="268"/>
    </location>
</feature>
<dbReference type="GO" id="GO:0004984">
    <property type="term" value="F:olfactory receptor activity"/>
    <property type="evidence" value="ECO:0007669"/>
    <property type="project" value="InterPro"/>
</dbReference>
<dbReference type="PANTHER" id="PTHR26453">
    <property type="entry name" value="OLFACTORY RECEPTOR"/>
    <property type="match status" value="1"/>
</dbReference>
<dbReference type="RefSeq" id="XP_011370305.2">
    <property type="nucleotide sequence ID" value="XM_011372003.2"/>
</dbReference>
<evidence type="ECO:0000313" key="17">
    <source>
        <dbReference type="RefSeq" id="XP_011370305.2"/>
    </source>
</evidence>
<comment type="function">
    <text evidence="1">Putative odorant or sperm cell receptor.</text>
</comment>
<proteinExistence type="inferred from homology"/>
<feature type="transmembrane region" description="Helical" evidence="14">
    <location>
        <begin position="103"/>
        <end position="121"/>
    </location>
</feature>
<keyword evidence="7 14" id="KW-0552">Olfaction</keyword>
<dbReference type="Proteomes" id="UP000515202">
    <property type="component" value="Unplaced"/>
</dbReference>
<keyword evidence="6 13" id="KW-0812">Transmembrane</keyword>
<keyword evidence="9 13" id="KW-0297">G-protein coupled receptor</keyword>
<gene>
    <name evidence="17" type="primary">LOC105299992</name>
</gene>
<dbReference type="PROSITE" id="PS50262">
    <property type="entry name" value="G_PROTEIN_RECEP_F1_2"/>
    <property type="match status" value="1"/>
</dbReference>
<evidence type="ECO:0000256" key="7">
    <source>
        <dbReference type="ARBA" id="ARBA00022725"/>
    </source>
</evidence>
<keyword evidence="16" id="KW-1185">Reference proteome</keyword>
<reference evidence="17" key="1">
    <citation type="submission" date="2025-08" db="UniProtKB">
        <authorList>
            <consortium name="RefSeq"/>
        </authorList>
    </citation>
    <scope>IDENTIFICATION</scope>
    <source>
        <tissue evidence="17">Kidney</tissue>
    </source>
</reference>
<sequence length="354" mass="40070">MDKEIMSYLSACLFRLLWALKVFQILFYLALAELRSTDQTNVTGFGEEDCRVTDFILVGLFPEFWNSMILNSMIVFIYILAFLGNMLLIILIWEDSRLHTPMYILLSQLSLIDLTLTSTIVPKMASNFFTGKRTISWIGCGIQSFFFLMLGMSECLILTLMAYDRYMAVCSPLRYPTIMSPRFCLQMVAGCWTGGSISSLIHTIYPMHFPICGSREIHHFFCEVPVLIKLSCKDTSVYQLVVVVTSIVLLVLPFSLITASYTLIFLTVLRMNSVKGRKKILATCSSHLTVVSLFFGPNIFIYMTFTSSHSPEQDQALSVFSNILTPLLNPLIYSLRNKEVVAALRKLMGRSVAS</sequence>
<feature type="transmembrane region" description="Helical" evidence="14">
    <location>
        <begin position="12"/>
        <end position="31"/>
    </location>
</feature>
<comment type="subcellular location">
    <subcellularLocation>
        <location evidence="2 14">Cell membrane</location>
        <topology evidence="2 14">Multi-pass membrane protein</topology>
    </subcellularLocation>
</comment>
<evidence type="ECO:0000256" key="1">
    <source>
        <dbReference type="ARBA" id="ARBA00003929"/>
    </source>
</evidence>
<dbReference type="Pfam" id="PF13853">
    <property type="entry name" value="7tm_4"/>
    <property type="match status" value="1"/>
</dbReference>
<evidence type="ECO:0000256" key="11">
    <source>
        <dbReference type="ARBA" id="ARBA00023170"/>
    </source>
</evidence>
<evidence type="ECO:0000256" key="10">
    <source>
        <dbReference type="ARBA" id="ARBA00023136"/>
    </source>
</evidence>
<protein>
    <recommendedName>
        <fullName evidence="14">Olfactory receptor</fullName>
    </recommendedName>
</protein>
<dbReference type="SUPFAM" id="SSF81321">
    <property type="entry name" value="Family A G protein-coupled receptor-like"/>
    <property type="match status" value="1"/>
</dbReference>
<dbReference type="PRINTS" id="PR00237">
    <property type="entry name" value="GPCRRHODOPSN"/>
</dbReference>
<dbReference type="KEGG" id="pvp:105299992"/>
<evidence type="ECO:0000256" key="2">
    <source>
        <dbReference type="ARBA" id="ARBA00004651"/>
    </source>
</evidence>
<dbReference type="AlphaFoldDB" id="A0A6P3QWN0"/>
<evidence type="ECO:0000256" key="4">
    <source>
        <dbReference type="ARBA" id="ARBA00022475"/>
    </source>
</evidence>
<feature type="domain" description="G-protein coupled receptors family 1 profile" evidence="15">
    <location>
        <begin position="84"/>
        <end position="333"/>
    </location>
</feature>
<evidence type="ECO:0000256" key="3">
    <source>
        <dbReference type="ARBA" id="ARBA00010663"/>
    </source>
</evidence>
<evidence type="ECO:0000256" key="13">
    <source>
        <dbReference type="RuleBase" id="RU000688"/>
    </source>
</evidence>
<dbReference type="FunFam" id="1.20.1070.10:FF:000008">
    <property type="entry name" value="Olfactory receptor"/>
    <property type="match status" value="1"/>
</dbReference>
<keyword evidence="4 14" id="KW-1003">Cell membrane</keyword>
<organism evidence="16 17">
    <name type="scientific">Pteropus vampyrus</name>
    <name type="common">Large flying fox</name>
    <dbReference type="NCBI Taxonomy" id="132908"/>
    <lineage>
        <taxon>Eukaryota</taxon>
        <taxon>Metazoa</taxon>
        <taxon>Chordata</taxon>
        <taxon>Craniata</taxon>
        <taxon>Vertebrata</taxon>
        <taxon>Euteleostomi</taxon>
        <taxon>Mammalia</taxon>
        <taxon>Eutheria</taxon>
        <taxon>Laurasiatheria</taxon>
        <taxon>Chiroptera</taxon>
        <taxon>Yinpterochiroptera</taxon>
        <taxon>Pteropodoidea</taxon>
        <taxon>Pteropodidae</taxon>
        <taxon>Pteropodinae</taxon>
        <taxon>Pteropus</taxon>
    </lineage>
</organism>
<dbReference type="OrthoDB" id="9659296at2759"/>
<dbReference type="Gene3D" id="1.20.1070.10">
    <property type="entry name" value="Rhodopsin 7-helix transmembrane proteins"/>
    <property type="match status" value="1"/>
</dbReference>
<feature type="transmembrane region" description="Helical" evidence="14">
    <location>
        <begin position="183"/>
        <end position="205"/>
    </location>
</feature>
<feature type="transmembrane region" description="Helical" evidence="14">
    <location>
        <begin position="315"/>
        <end position="335"/>
    </location>
</feature>
<dbReference type="PROSITE" id="PS00237">
    <property type="entry name" value="G_PROTEIN_RECEP_F1_1"/>
    <property type="match status" value="1"/>
</dbReference>
<evidence type="ECO:0000256" key="12">
    <source>
        <dbReference type="ARBA" id="ARBA00023224"/>
    </source>
</evidence>
<keyword evidence="11 13" id="KW-0675">Receptor</keyword>
<keyword evidence="5 14" id="KW-0716">Sensory transduction</keyword>
<evidence type="ECO:0000256" key="6">
    <source>
        <dbReference type="ARBA" id="ARBA00022692"/>
    </source>
</evidence>
<evidence type="ECO:0000256" key="14">
    <source>
        <dbReference type="RuleBase" id="RU363047"/>
    </source>
</evidence>
<evidence type="ECO:0000256" key="9">
    <source>
        <dbReference type="ARBA" id="ARBA00023040"/>
    </source>
</evidence>
<feature type="transmembrane region" description="Helical" evidence="14">
    <location>
        <begin position="280"/>
        <end position="303"/>
    </location>
</feature>
<dbReference type="InterPro" id="IPR000725">
    <property type="entry name" value="Olfact_rcpt"/>
</dbReference>
<keyword evidence="12 13" id="KW-0807">Transducer</keyword>
<dbReference type="GeneID" id="105299992"/>
<dbReference type="FunFam" id="1.10.1220.70:FF:000001">
    <property type="entry name" value="Olfactory receptor"/>
    <property type="match status" value="1"/>
</dbReference>
<dbReference type="InterPro" id="IPR000276">
    <property type="entry name" value="GPCR_Rhodpsn"/>
</dbReference>
<evidence type="ECO:0000259" key="15">
    <source>
        <dbReference type="PROSITE" id="PS50262"/>
    </source>
</evidence>
<evidence type="ECO:0000256" key="8">
    <source>
        <dbReference type="ARBA" id="ARBA00022989"/>
    </source>
</evidence>
<accession>A0A6P3QWN0</accession>
<evidence type="ECO:0000313" key="16">
    <source>
        <dbReference type="Proteomes" id="UP000515202"/>
    </source>
</evidence>
<feature type="transmembrane region" description="Helical" evidence="14">
    <location>
        <begin position="68"/>
        <end position="91"/>
    </location>
</feature>
<keyword evidence="8 14" id="KW-1133">Transmembrane helix</keyword>
<keyword evidence="10 14" id="KW-0472">Membrane</keyword>
<dbReference type="CDD" id="cd15421">
    <property type="entry name" value="7tmA_OR2T-like"/>
    <property type="match status" value="1"/>
</dbReference>
<comment type="similarity">
    <text evidence="3 13">Belongs to the G-protein coupled receptor 1 family.</text>
</comment>
<dbReference type="PRINTS" id="PR00245">
    <property type="entry name" value="OLFACTORYR"/>
</dbReference>
<dbReference type="GO" id="GO:0005886">
    <property type="term" value="C:plasma membrane"/>
    <property type="evidence" value="ECO:0007669"/>
    <property type="project" value="UniProtKB-SubCell"/>
</dbReference>
<dbReference type="InterPro" id="IPR017452">
    <property type="entry name" value="GPCR_Rhodpsn_7TM"/>
</dbReference>
<evidence type="ECO:0000256" key="5">
    <source>
        <dbReference type="ARBA" id="ARBA00022606"/>
    </source>
</evidence>
<name>A0A6P3QWN0_PTEVA</name>
<feature type="transmembrane region" description="Helical" evidence="14">
    <location>
        <begin position="141"/>
        <end position="163"/>
    </location>
</feature>